<comment type="caution">
    <text evidence="2">The sequence shown here is derived from an EMBL/GenBank/DDBJ whole genome shotgun (WGS) entry which is preliminary data.</text>
</comment>
<accession>A0ABD6EYQ1</accession>
<proteinExistence type="predicted"/>
<dbReference type="Proteomes" id="UP001608902">
    <property type="component" value="Unassembled WGS sequence"/>
</dbReference>
<sequence>MESDDIRTSNMPVCGDYEGYTLIRFSLLTVASSVAFLGTCGNLLLIYIFSKQSCQKGPPSLYPTGEIVHCLQTNYVNKPH</sequence>
<dbReference type="EMBL" id="JBGFUD010009640">
    <property type="protein sequence ID" value="MFH4982586.1"/>
    <property type="molecule type" value="Genomic_DNA"/>
</dbReference>
<name>A0ABD6EYQ1_9BILA</name>
<evidence type="ECO:0000256" key="1">
    <source>
        <dbReference type="SAM" id="Phobius"/>
    </source>
</evidence>
<feature type="transmembrane region" description="Helical" evidence="1">
    <location>
        <begin position="25"/>
        <end position="49"/>
    </location>
</feature>
<evidence type="ECO:0000313" key="3">
    <source>
        <dbReference type="Proteomes" id="UP001608902"/>
    </source>
</evidence>
<dbReference type="AlphaFoldDB" id="A0ABD6EYQ1"/>
<keyword evidence="3" id="KW-1185">Reference proteome</keyword>
<organism evidence="2 3">
    <name type="scientific">Gnathostoma spinigerum</name>
    <dbReference type="NCBI Taxonomy" id="75299"/>
    <lineage>
        <taxon>Eukaryota</taxon>
        <taxon>Metazoa</taxon>
        <taxon>Ecdysozoa</taxon>
        <taxon>Nematoda</taxon>
        <taxon>Chromadorea</taxon>
        <taxon>Rhabditida</taxon>
        <taxon>Spirurina</taxon>
        <taxon>Gnathostomatomorpha</taxon>
        <taxon>Gnathostomatoidea</taxon>
        <taxon>Gnathostomatidae</taxon>
        <taxon>Gnathostoma</taxon>
    </lineage>
</organism>
<keyword evidence="1" id="KW-0812">Transmembrane</keyword>
<protein>
    <submittedName>
        <fullName evidence="2">Uncharacterized protein</fullName>
    </submittedName>
</protein>
<keyword evidence="1" id="KW-0472">Membrane</keyword>
<keyword evidence="1" id="KW-1133">Transmembrane helix</keyword>
<gene>
    <name evidence="2" type="ORF">AB6A40_009295</name>
</gene>
<reference evidence="2 3" key="1">
    <citation type="submission" date="2024-08" db="EMBL/GenBank/DDBJ databases">
        <title>Gnathostoma spinigerum genome.</title>
        <authorList>
            <person name="Gonzalez-Bertolin B."/>
            <person name="Monzon S."/>
            <person name="Zaballos A."/>
            <person name="Jimenez P."/>
            <person name="Dekumyoy P."/>
            <person name="Varona S."/>
            <person name="Cuesta I."/>
            <person name="Sumanam S."/>
            <person name="Adisakwattana P."/>
            <person name="Gasser R.B."/>
            <person name="Hernandez-Gonzalez A."/>
            <person name="Young N.D."/>
            <person name="Perteguer M.J."/>
        </authorList>
    </citation>
    <scope>NUCLEOTIDE SEQUENCE [LARGE SCALE GENOMIC DNA]</scope>
    <source>
        <strain evidence="2">AL3</strain>
        <tissue evidence="2">Liver</tissue>
    </source>
</reference>
<evidence type="ECO:0000313" key="2">
    <source>
        <dbReference type="EMBL" id="MFH4982586.1"/>
    </source>
</evidence>